<reference evidence="2" key="1">
    <citation type="submission" date="2015-10" db="EMBL/GenBank/DDBJ databases">
        <authorList>
            <person name="Martinez-Garcia P.J."/>
            <person name="Crepeau M.W."/>
            <person name="Puiu D."/>
            <person name="Gonzalez-Ibeas D."/>
            <person name="Whalen J."/>
            <person name="Stevens K."/>
            <person name="Paul R."/>
            <person name="Butterfield T."/>
            <person name="Britton M."/>
            <person name="Reagan R."/>
            <person name="Chakraborty S."/>
            <person name="Walawage S.L."/>
            <person name="Vasquez-Gross H.A."/>
            <person name="Cardeno C."/>
            <person name="Famula R."/>
            <person name="Pratt K."/>
            <person name="Kuruganti S."/>
            <person name="Aradhya M.K."/>
            <person name="Leslie C.A."/>
            <person name="Dandekar A.M."/>
            <person name="Salzberg S.L."/>
            <person name="Wegrzyn J.L."/>
            <person name="Langley C.H."/>
            <person name="Neale D.B."/>
        </authorList>
    </citation>
    <scope>NUCLEOTIDE SEQUENCE</scope>
    <source>
        <tissue evidence="2">Leaves</tissue>
    </source>
</reference>
<dbReference type="Gramene" id="Jr07_02010_p1">
    <property type="protein sequence ID" value="cds.Jr07_02010_p1"/>
    <property type="gene ID" value="Jr07_02010"/>
</dbReference>
<accession>A0A833XC85</accession>
<evidence type="ECO:0000313" key="3">
    <source>
        <dbReference type="Proteomes" id="UP000619265"/>
    </source>
</evidence>
<dbReference type="PANTHER" id="PTHR31865">
    <property type="entry name" value="OSJNBA0071G03.3 PROTEIN"/>
    <property type="match status" value="1"/>
</dbReference>
<dbReference type="Pfam" id="PF07939">
    <property type="entry name" value="DUF1685"/>
    <property type="match status" value="1"/>
</dbReference>
<evidence type="ECO:0000256" key="1">
    <source>
        <dbReference type="SAM" id="MobiDB-lite"/>
    </source>
</evidence>
<feature type="compositionally biased region" description="Low complexity" evidence="1">
    <location>
        <begin position="155"/>
        <end position="167"/>
    </location>
</feature>
<dbReference type="AlphaFoldDB" id="A0A833XC85"/>
<comment type="caution">
    <text evidence="2">The sequence shown here is derived from an EMBL/GenBank/DDBJ whole genome shotgun (WGS) entry which is preliminary data.</text>
</comment>
<feature type="region of interest" description="Disordered" evidence="1">
    <location>
        <begin position="40"/>
        <end position="76"/>
    </location>
</feature>
<feature type="region of interest" description="Disordered" evidence="1">
    <location>
        <begin position="155"/>
        <end position="191"/>
    </location>
</feature>
<gene>
    <name evidence="2" type="ORF">F2P56_013929</name>
</gene>
<dbReference type="Proteomes" id="UP000619265">
    <property type="component" value="Unassembled WGS sequence"/>
</dbReference>
<feature type="compositionally biased region" description="Polar residues" evidence="1">
    <location>
        <begin position="168"/>
        <end position="177"/>
    </location>
</feature>
<evidence type="ECO:0000313" key="2">
    <source>
        <dbReference type="EMBL" id="KAF5463797.1"/>
    </source>
</evidence>
<dbReference type="PANTHER" id="PTHR31865:SF1">
    <property type="entry name" value="INSERTASE, PUTATIVE (DUF1685)-RELATED"/>
    <property type="match status" value="1"/>
</dbReference>
<protein>
    <submittedName>
        <fullName evidence="2">Uncharacterized protein</fullName>
    </submittedName>
</protein>
<proteinExistence type="predicted"/>
<sequence>FIYPNAQPFHQNKEKAIALSDPAPEVLRPPHMPALGAVLEVSAAPMSRPQAPPPPQASKTPSLAQPRMISPLYKQHSWSPDAYRDEAWLRRKGNSKNRRSKSVTDEDLDELKACIELGFGFEDSPSPEVDYKRLSDTLPALGLYYAVNKQYNDTVSKSTTTPPSSSTASECDSTPSPLGSPLNLFGPGDNPQTVKTRLKQWAQVVACSVRQCSS</sequence>
<name>A0A833XC85_JUGRE</name>
<organism evidence="2 3">
    <name type="scientific">Juglans regia</name>
    <name type="common">English walnut</name>
    <dbReference type="NCBI Taxonomy" id="51240"/>
    <lineage>
        <taxon>Eukaryota</taxon>
        <taxon>Viridiplantae</taxon>
        <taxon>Streptophyta</taxon>
        <taxon>Embryophyta</taxon>
        <taxon>Tracheophyta</taxon>
        <taxon>Spermatophyta</taxon>
        <taxon>Magnoliopsida</taxon>
        <taxon>eudicotyledons</taxon>
        <taxon>Gunneridae</taxon>
        <taxon>Pentapetalae</taxon>
        <taxon>rosids</taxon>
        <taxon>fabids</taxon>
        <taxon>Fagales</taxon>
        <taxon>Juglandaceae</taxon>
        <taxon>Juglans</taxon>
    </lineage>
</organism>
<dbReference type="EMBL" id="LIHL02000007">
    <property type="protein sequence ID" value="KAF5463797.1"/>
    <property type="molecule type" value="Genomic_DNA"/>
</dbReference>
<dbReference type="InterPro" id="IPR012881">
    <property type="entry name" value="DUF1685"/>
</dbReference>
<feature type="non-terminal residue" evidence="2">
    <location>
        <position position="1"/>
    </location>
</feature>
<reference evidence="2" key="2">
    <citation type="submission" date="2020-03" db="EMBL/GenBank/DDBJ databases">
        <title>Walnut 2.0.</title>
        <authorList>
            <person name="Marrano A."/>
            <person name="Britton M."/>
            <person name="Zimin A.V."/>
            <person name="Zaini P.A."/>
            <person name="Workman R."/>
            <person name="Puiu D."/>
            <person name="Bianco L."/>
            <person name="Allen B.J."/>
            <person name="Troggio M."/>
            <person name="Leslie C.A."/>
            <person name="Timp W."/>
            <person name="Dendekar A."/>
            <person name="Salzberg S.L."/>
            <person name="Neale D.B."/>
        </authorList>
    </citation>
    <scope>NUCLEOTIDE SEQUENCE</scope>
    <source>
        <tissue evidence="2">Leaves</tissue>
    </source>
</reference>